<accession>A0A1E7EIP5</accession>
<protein>
    <submittedName>
        <fullName evidence="2">Uncharacterized protein</fullName>
    </submittedName>
</protein>
<evidence type="ECO:0000256" key="1">
    <source>
        <dbReference type="SAM" id="SignalP"/>
    </source>
</evidence>
<keyword evidence="3" id="KW-1185">Reference proteome</keyword>
<feature type="chain" id="PRO_5009191892" evidence="1">
    <location>
        <begin position="21"/>
        <end position="414"/>
    </location>
</feature>
<dbReference type="EMBL" id="KV784476">
    <property type="protein sequence ID" value="OEU05764.1"/>
    <property type="molecule type" value="Genomic_DNA"/>
</dbReference>
<dbReference type="KEGG" id="fcy:FRACYDRAFT_258344"/>
<proteinExistence type="predicted"/>
<name>A0A1E7EIP5_9STRA</name>
<dbReference type="InParanoid" id="A0A1E7EIP5"/>
<gene>
    <name evidence="2" type="ORF">FRACYDRAFT_258344</name>
</gene>
<dbReference type="AlphaFoldDB" id="A0A1E7EIP5"/>
<evidence type="ECO:0000313" key="2">
    <source>
        <dbReference type="EMBL" id="OEU05764.1"/>
    </source>
</evidence>
<organism evidence="2 3">
    <name type="scientific">Fragilariopsis cylindrus CCMP1102</name>
    <dbReference type="NCBI Taxonomy" id="635003"/>
    <lineage>
        <taxon>Eukaryota</taxon>
        <taxon>Sar</taxon>
        <taxon>Stramenopiles</taxon>
        <taxon>Ochrophyta</taxon>
        <taxon>Bacillariophyta</taxon>
        <taxon>Bacillariophyceae</taxon>
        <taxon>Bacillariophycidae</taxon>
        <taxon>Bacillariales</taxon>
        <taxon>Bacillariaceae</taxon>
        <taxon>Fragilariopsis</taxon>
    </lineage>
</organism>
<sequence length="414" mass="48078">MWSEWCHLFWIAQSSSVAITEDFPVYLLNATTTPTLRENQTLTMTATNSEYWKNLHCDMKHLILHLGGLYCDRDILLEQFAMAIAYSNQSSIGVLSNAVLMMSCIYWVSDLDQHPLLVRPYNILLLQENVHSFQEKMVCTYVFRQIRTSFSGLETAYTKLKHSIEDSEKLTISLSTYRKALKRLQFYIALSRWYIINIYQNQNTSHILQIRNDTIIVVGEFKEIVEYMRSWEEAMKTWAAELFINIYNIDYIVTQWHHIEAEKEKDAVEFDIMEDIKKIRSMGTCVVGFADLATQKLRCLTQELKKNFETLSRQNTLTNTTLTSHLGLIAGFDVRLEKYLKGKQWTTCNKDDSTAVLVDCQDSGNKHKIRLITLEEKVASKRKLGRRVPAQGCAYFDKKGQSADRRFSTTRGMQ</sequence>
<dbReference type="Proteomes" id="UP000095751">
    <property type="component" value="Unassembled WGS sequence"/>
</dbReference>
<reference evidence="2 3" key="1">
    <citation type="submission" date="2016-09" db="EMBL/GenBank/DDBJ databases">
        <title>Extensive genetic diversity and differential bi-allelic expression allows diatom success in the polar Southern Ocean.</title>
        <authorList>
            <consortium name="DOE Joint Genome Institute"/>
            <person name="Mock T."/>
            <person name="Otillar R.P."/>
            <person name="Strauss J."/>
            <person name="Dupont C."/>
            <person name="Frickenhaus S."/>
            <person name="Maumus F."/>
            <person name="Mcmullan M."/>
            <person name="Sanges R."/>
            <person name="Schmutz J."/>
            <person name="Toseland A."/>
            <person name="Valas R."/>
            <person name="Veluchamy A."/>
            <person name="Ward B.J."/>
            <person name="Allen A."/>
            <person name="Barry K."/>
            <person name="Falciatore A."/>
            <person name="Ferrante M."/>
            <person name="Fortunato A.E."/>
            <person name="Gloeckner G."/>
            <person name="Gruber A."/>
            <person name="Hipkin R."/>
            <person name="Janech M."/>
            <person name="Kroth P."/>
            <person name="Leese F."/>
            <person name="Lindquist E."/>
            <person name="Lyon B.R."/>
            <person name="Martin J."/>
            <person name="Mayer C."/>
            <person name="Parker M."/>
            <person name="Quesneville H."/>
            <person name="Raymond J."/>
            <person name="Uhlig C."/>
            <person name="Valentin K.U."/>
            <person name="Worden A.Z."/>
            <person name="Armbrust E.V."/>
            <person name="Bowler C."/>
            <person name="Green B."/>
            <person name="Moulton V."/>
            <person name="Van Oosterhout C."/>
            <person name="Grigoriev I."/>
        </authorList>
    </citation>
    <scope>NUCLEOTIDE SEQUENCE [LARGE SCALE GENOMIC DNA]</scope>
    <source>
        <strain evidence="2 3">CCMP1102</strain>
    </source>
</reference>
<feature type="signal peptide" evidence="1">
    <location>
        <begin position="1"/>
        <end position="20"/>
    </location>
</feature>
<keyword evidence="1" id="KW-0732">Signal</keyword>
<evidence type="ECO:0000313" key="3">
    <source>
        <dbReference type="Proteomes" id="UP000095751"/>
    </source>
</evidence>